<evidence type="ECO:0000313" key="2">
    <source>
        <dbReference type="EMBL" id="GEA81235.1"/>
    </source>
</evidence>
<name>A0A4Y3KDZ6_CELUD</name>
<comment type="caution">
    <text evidence="2">The sequence shown here is derived from an EMBL/GenBank/DDBJ whole genome shotgun (WGS) entry which is preliminary data.</text>
</comment>
<feature type="chain" id="PRO_5021291036" evidence="1">
    <location>
        <begin position="31"/>
        <end position="168"/>
    </location>
</feature>
<keyword evidence="1" id="KW-0732">Signal</keyword>
<dbReference type="RefSeq" id="WP_141320285.1">
    <property type="nucleotide sequence ID" value="NZ_BJLP01000025.1"/>
</dbReference>
<gene>
    <name evidence="2" type="ORF">CUD01_16790</name>
</gene>
<proteinExistence type="predicted"/>
<dbReference type="AlphaFoldDB" id="A0A4Y3KDZ6"/>
<sequence>MGTPMSKRRRVMAVIAVVVGIAVCGPAAGAAAVAYATKSSPQVARGYGSTGKTFGSWTASKGSRTAISKIVDARYKLSNADDHKVYVHLKSIAAIGNLGPYEKASKSASGTRESGEWLAIASEPVHTYSVTMKPVTVRVDAFIKTCLDIPSRPDVCSAGKSFYSYLNY</sequence>
<feature type="signal peptide" evidence="1">
    <location>
        <begin position="1"/>
        <end position="30"/>
    </location>
</feature>
<dbReference type="EMBL" id="BJLP01000025">
    <property type="protein sequence ID" value="GEA81235.1"/>
    <property type="molecule type" value="Genomic_DNA"/>
</dbReference>
<evidence type="ECO:0000313" key="3">
    <source>
        <dbReference type="Proteomes" id="UP000315842"/>
    </source>
</evidence>
<reference evidence="2 3" key="1">
    <citation type="submission" date="2019-06" db="EMBL/GenBank/DDBJ databases">
        <title>Whole genome shotgun sequence of Cellulomonas uda NBRC 3747.</title>
        <authorList>
            <person name="Hosoyama A."/>
            <person name="Uohara A."/>
            <person name="Ohji S."/>
            <person name="Ichikawa N."/>
        </authorList>
    </citation>
    <scope>NUCLEOTIDE SEQUENCE [LARGE SCALE GENOMIC DNA]</scope>
    <source>
        <strain evidence="2 3">NBRC 3747</strain>
    </source>
</reference>
<keyword evidence="3" id="KW-1185">Reference proteome</keyword>
<organism evidence="2 3">
    <name type="scientific">Cellulomonas uda</name>
    <dbReference type="NCBI Taxonomy" id="1714"/>
    <lineage>
        <taxon>Bacteria</taxon>
        <taxon>Bacillati</taxon>
        <taxon>Actinomycetota</taxon>
        <taxon>Actinomycetes</taxon>
        <taxon>Micrococcales</taxon>
        <taxon>Cellulomonadaceae</taxon>
        <taxon>Cellulomonas</taxon>
    </lineage>
</organism>
<dbReference type="Proteomes" id="UP000315842">
    <property type="component" value="Unassembled WGS sequence"/>
</dbReference>
<accession>A0A4Y3KDZ6</accession>
<evidence type="ECO:0000256" key="1">
    <source>
        <dbReference type="SAM" id="SignalP"/>
    </source>
</evidence>
<protein>
    <submittedName>
        <fullName evidence="2">Uncharacterized protein</fullName>
    </submittedName>
</protein>